<dbReference type="EMBL" id="RXGA01000003">
    <property type="protein sequence ID" value="RWX73308.1"/>
    <property type="molecule type" value="Genomic_DNA"/>
</dbReference>
<comment type="catalytic activity">
    <reaction evidence="3">
        <text>L-glutaminyl-[protein] + H2O = L-glutamyl-[protein] + NH4(+)</text>
        <dbReference type="Rhea" id="RHEA:16441"/>
        <dbReference type="Rhea" id="RHEA-COMP:10207"/>
        <dbReference type="Rhea" id="RHEA-COMP:10208"/>
        <dbReference type="ChEBI" id="CHEBI:15377"/>
        <dbReference type="ChEBI" id="CHEBI:28938"/>
        <dbReference type="ChEBI" id="CHEBI:29973"/>
        <dbReference type="ChEBI" id="CHEBI:30011"/>
        <dbReference type="EC" id="3.5.1.44"/>
    </reaction>
</comment>
<dbReference type="HAMAP" id="MF_01440">
    <property type="entry name" value="CheD"/>
    <property type="match status" value="1"/>
</dbReference>
<dbReference type="InterPro" id="IPR038592">
    <property type="entry name" value="CheD-like_sf"/>
</dbReference>
<evidence type="ECO:0000313" key="5">
    <source>
        <dbReference type="Proteomes" id="UP000288215"/>
    </source>
</evidence>
<dbReference type="InterPro" id="IPR011324">
    <property type="entry name" value="Cytotoxic_necrot_fac-like_cat"/>
</dbReference>
<proteinExistence type="inferred from homology"/>
<protein>
    <recommendedName>
        <fullName evidence="3">Probable chemoreceptor glutamine deamidase CheD</fullName>
        <ecNumber evidence="3">3.5.1.44</ecNumber>
    </recommendedName>
</protein>
<dbReference type="PANTHER" id="PTHR35147:SF1">
    <property type="entry name" value="CHEMORECEPTOR GLUTAMINE DEAMIDASE CHED-RELATED"/>
    <property type="match status" value="1"/>
</dbReference>
<comment type="function">
    <text evidence="3">Probably deamidates glutamine residues to glutamate on methyl-accepting chemotaxis receptors (MCPs), playing an important role in chemotaxis.</text>
</comment>
<dbReference type="Proteomes" id="UP000288215">
    <property type="component" value="Unassembled WGS sequence"/>
</dbReference>
<dbReference type="CDD" id="cd16352">
    <property type="entry name" value="CheD"/>
    <property type="match status" value="1"/>
</dbReference>
<reference evidence="4 5" key="1">
    <citation type="submission" date="2018-12" db="EMBL/GenBank/DDBJ databases">
        <title>The complete genome of the methanogenic archaea of the candidate phylum Verstraetearchaeota, obtained from the metagenome of underground thermal water.</title>
        <authorList>
            <person name="Kadnikov V.V."/>
            <person name="Mardanov A.V."/>
            <person name="Beletsky A.V."/>
            <person name="Karnachuk O.V."/>
            <person name="Ravin N.V."/>
        </authorList>
    </citation>
    <scope>NUCLEOTIDE SEQUENCE [LARGE SCALE GENOMIC DNA]</scope>
    <source>
        <strain evidence="4">Ch88</strain>
    </source>
</reference>
<dbReference type="PANTHER" id="PTHR35147">
    <property type="entry name" value="CHEMORECEPTOR GLUTAMINE DEAMIDASE CHED-RELATED"/>
    <property type="match status" value="1"/>
</dbReference>
<name>A0A444L6X1_METS7</name>
<accession>A0A444L6X1</accession>
<organism evidence="4 5">
    <name type="scientific">Methanosuratincola subterraneus</name>
    <dbReference type="NCBI Taxonomy" id="2593994"/>
    <lineage>
        <taxon>Archaea</taxon>
        <taxon>Thermoproteota</taxon>
        <taxon>Methanosuratincolia</taxon>
        <taxon>Candidatus Methanomethylicales</taxon>
        <taxon>Candidatus Methanomethylicaceae</taxon>
        <taxon>Candidatus Methanosuratincola (ex Vanwonterghem et al. 2016)</taxon>
    </lineage>
</organism>
<dbReference type="GO" id="GO:0050568">
    <property type="term" value="F:protein-glutamine glutaminase activity"/>
    <property type="evidence" value="ECO:0007669"/>
    <property type="project" value="UniProtKB-UniRule"/>
</dbReference>
<comment type="caution">
    <text evidence="4">The sequence shown here is derived from an EMBL/GenBank/DDBJ whole genome shotgun (WGS) entry which is preliminary data.</text>
</comment>
<keyword evidence="2 3" id="KW-0378">Hydrolase</keyword>
<sequence>MVDSIRDLVKGSLLVGMGEFGVSRDLPLSTLALGSCLAVLLYDPFNRIGGLLHGMLPTGKGKAFPKYLDYGIDMLLSKVTEAGGDRGMLVSGLVGGGTIFNLGGELAIGKRNIDFAKSYLKTLGIPILIEEVDGRRGRSLVFDVRTGRVLVMVSQPSIVQGIEAIEKV</sequence>
<dbReference type="Pfam" id="PF03975">
    <property type="entry name" value="CheD"/>
    <property type="match status" value="1"/>
</dbReference>
<dbReference type="Gene3D" id="3.30.1330.200">
    <property type="match status" value="1"/>
</dbReference>
<evidence type="ECO:0000256" key="2">
    <source>
        <dbReference type="ARBA" id="ARBA00022801"/>
    </source>
</evidence>
<dbReference type="SUPFAM" id="SSF64438">
    <property type="entry name" value="CNF1/YfiH-like putative cysteine hydrolases"/>
    <property type="match status" value="1"/>
</dbReference>
<comment type="similarity">
    <text evidence="3">Belongs to the CheD family.</text>
</comment>
<dbReference type="EC" id="3.5.1.44" evidence="3"/>
<dbReference type="InterPro" id="IPR005659">
    <property type="entry name" value="Chemorcpt_Glu_NH3ase_CheD"/>
</dbReference>
<dbReference type="GO" id="GO:0006935">
    <property type="term" value="P:chemotaxis"/>
    <property type="evidence" value="ECO:0007669"/>
    <property type="project" value="UniProtKB-UniRule"/>
</dbReference>
<evidence type="ECO:0000256" key="3">
    <source>
        <dbReference type="HAMAP-Rule" id="MF_01440"/>
    </source>
</evidence>
<evidence type="ECO:0000256" key="1">
    <source>
        <dbReference type="ARBA" id="ARBA00022500"/>
    </source>
</evidence>
<dbReference type="AlphaFoldDB" id="A0A444L6X1"/>
<gene>
    <name evidence="3" type="primary">cheD</name>
    <name evidence="4" type="ORF">Metus_1282</name>
</gene>
<keyword evidence="1 3" id="KW-0145">Chemotaxis</keyword>
<evidence type="ECO:0000313" key="4">
    <source>
        <dbReference type="EMBL" id="RWX73308.1"/>
    </source>
</evidence>